<name>A0A3Q2D347_CYPVA</name>
<evidence type="ECO:0000313" key="12">
    <source>
        <dbReference type="Proteomes" id="UP000265020"/>
    </source>
</evidence>
<reference evidence="11" key="1">
    <citation type="submission" date="2025-08" db="UniProtKB">
        <authorList>
            <consortium name="Ensembl"/>
        </authorList>
    </citation>
    <scope>IDENTIFICATION</scope>
</reference>
<dbReference type="InterPro" id="IPR013783">
    <property type="entry name" value="Ig-like_fold"/>
</dbReference>
<dbReference type="GO" id="GO:0033691">
    <property type="term" value="F:sialic acid binding"/>
    <property type="evidence" value="ECO:0007669"/>
    <property type="project" value="TreeGrafter"/>
</dbReference>
<dbReference type="InterPro" id="IPR003598">
    <property type="entry name" value="Ig_sub2"/>
</dbReference>
<protein>
    <submittedName>
        <fullName evidence="11">Sialic acid-binding Ig-like lectin 14</fullName>
    </submittedName>
</protein>
<dbReference type="PROSITE" id="PS50835">
    <property type="entry name" value="IG_LIKE"/>
    <property type="match status" value="3"/>
</dbReference>
<dbReference type="Pfam" id="PF13927">
    <property type="entry name" value="Ig_3"/>
    <property type="match status" value="1"/>
</dbReference>
<keyword evidence="5 8" id="KW-1133">Transmembrane helix</keyword>
<comment type="subcellular location">
    <subcellularLocation>
        <location evidence="1">Membrane</location>
        <topology evidence="1">Single-pass type I membrane protein</topology>
    </subcellularLocation>
</comment>
<keyword evidence="4" id="KW-0130">Cell adhesion</keyword>
<evidence type="ECO:0000256" key="6">
    <source>
        <dbReference type="ARBA" id="ARBA00023136"/>
    </source>
</evidence>
<feature type="domain" description="Ig-like" evidence="10">
    <location>
        <begin position="28"/>
        <end position="142"/>
    </location>
</feature>
<evidence type="ECO:0000256" key="3">
    <source>
        <dbReference type="ARBA" id="ARBA00022734"/>
    </source>
</evidence>
<evidence type="ECO:0000256" key="4">
    <source>
        <dbReference type="ARBA" id="ARBA00022889"/>
    </source>
</evidence>
<dbReference type="InterPro" id="IPR003599">
    <property type="entry name" value="Ig_sub"/>
</dbReference>
<evidence type="ECO:0000259" key="10">
    <source>
        <dbReference type="PROSITE" id="PS50835"/>
    </source>
</evidence>
<feature type="signal peptide" evidence="9">
    <location>
        <begin position="1"/>
        <end position="19"/>
    </location>
</feature>
<dbReference type="GO" id="GO:0005886">
    <property type="term" value="C:plasma membrane"/>
    <property type="evidence" value="ECO:0007669"/>
    <property type="project" value="TreeGrafter"/>
</dbReference>
<dbReference type="SMART" id="SM00409">
    <property type="entry name" value="IG"/>
    <property type="match status" value="3"/>
</dbReference>
<proteinExistence type="inferred from homology"/>
<dbReference type="STRING" id="28743.ENSCVAP00000012838"/>
<feature type="domain" description="Ig-like" evidence="10">
    <location>
        <begin position="262"/>
        <end position="351"/>
    </location>
</feature>
<dbReference type="GO" id="GO:0007155">
    <property type="term" value="P:cell adhesion"/>
    <property type="evidence" value="ECO:0007669"/>
    <property type="project" value="UniProtKB-KW"/>
</dbReference>
<sequence>MLVFIWIIVSLSTNNGALGQEEKCEQQPDYCVSLSTTITAEAGLCAVIPCSFKSKFEPKVIIWSKCENPQNRCTYSDRVFHSDKSNTDVQPGFKGRISLLEPDVTQRNCSIIINDLRKSDSGYYLLKVEGDGSGEKYSYTVSYTNLSVKDLNQKPEVKIPPLIEGQQVTLSCTAPGFCSGSPPKITWMWRRKGEKDSHIQGNITASKTENLTAVTQSHSSTLTFKPSAENHHNTNITCRVSFTGNETRKRTETLNVNYFRKPQIFGKTTVKEGDDLNLTCSVDSFPPSFIKWTKVGTETDLQSNILNKSYNSTQTFLNESPHNSSLLIINVTSEDAGRYICTATYQNDTLTEEVIVHVTSNHVTHCGVGCAALPWAIAGVSLSVNVLCMIYIWLLW</sequence>
<dbReference type="SUPFAM" id="SSF48726">
    <property type="entry name" value="Immunoglobulin"/>
    <property type="match status" value="3"/>
</dbReference>
<dbReference type="InterPro" id="IPR013106">
    <property type="entry name" value="Ig_V-set"/>
</dbReference>
<dbReference type="Pfam" id="PF07686">
    <property type="entry name" value="V-set"/>
    <property type="match status" value="1"/>
</dbReference>
<dbReference type="PANTHER" id="PTHR12035:SF128">
    <property type="entry name" value="BRANCHED CHAIN KETO ACID DEHYDROGENASE E1 SUBUNIT BETA,-LIKE-RELATED"/>
    <property type="match status" value="1"/>
</dbReference>
<dbReference type="InterPro" id="IPR007110">
    <property type="entry name" value="Ig-like_dom"/>
</dbReference>
<feature type="chain" id="PRO_5018773506" evidence="9">
    <location>
        <begin position="20"/>
        <end position="396"/>
    </location>
</feature>
<dbReference type="CDD" id="cd00096">
    <property type="entry name" value="Ig"/>
    <property type="match status" value="1"/>
</dbReference>
<dbReference type="Ensembl" id="ENSCVAT00000030521.1">
    <property type="protein sequence ID" value="ENSCVAP00000012838.1"/>
    <property type="gene ID" value="ENSCVAG00000015270.1"/>
</dbReference>
<feature type="domain" description="Ig-like" evidence="10">
    <location>
        <begin position="155"/>
        <end position="255"/>
    </location>
</feature>
<dbReference type="InterPro" id="IPR036179">
    <property type="entry name" value="Ig-like_dom_sf"/>
</dbReference>
<dbReference type="InterPro" id="IPR051036">
    <property type="entry name" value="SIGLEC"/>
</dbReference>
<keyword evidence="3" id="KW-0430">Lectin</keyword>
<dbReference type="Gene3D" id="2.60.40.10">
    <property type="entry name" value="Immunoglobulins"/>
    <property type="match status" value="3"/>
</dbReference>
<evidence type="ECO:0000313" key="11">
    <source>
        <dbReference type="Ensembl" id="ENSCVAP00000012838.1"/>
    </source>
</evidence>
<dbReference type="OMA" id="VCEADSH"/>
<dbReference type="SMART" id="SM00408">
    <property type="entry name" value="IGc2"/>
    <property type="match status" value="1"/>
</dbReference>
<keyword evidence="12" id="KW-1185">Reference proteome</keyword>
<dbReference type="PANTHER" id="PTHR12035">
    <property type="entry name" value="SIALIC ACID BINDING IMMUNOGLOBULIN-LIKE LECTIN"/>
    <property type="match status" value="1"/>
</dbReference>
<dbReference type="Pfam" id="PF13895">
    <property type="entry name" value="Ig_2"/>
    <property type="match status" value="1"/>
</dbReference>
<dbReference type="GO" id="GO:0030246">
    <property type="term" value="F:carbohydrate binding"/>
    <property type="evidence" value="ECO:0007669"/>
    <property type="project" value="UniProtKB-KW"/>
</dbReference>
<evidence type="ECO:0000256" key="9">
    <source>
        <dbReference type="SAM" id="SignalP"/>
    </source>
</evidence>
<accession>A0A3Q2D347</accession>
<keyword evidence="2 8" id="KW-0812">Transmembrane</keyword>
<feature type="transmembrane region" description="Helical" evidence="8">
    <location>
        <begin position="372"/>
        <end position="394"/>
    </location>
</feature>
<comment type="similarity">
    <text evidence="7">Belongs to the immunoglobulin superfamily. SIGLEC (sialic acid binding Ig-like lectin) family.</text>
</comment>
<reference evidence="11" key="2">
    <citation type="submission" date="2025-09" db="UniProtKB">
        <authorList>
            <consortium name="Ensembl"/>
        </authorList>
    </citation>
    <scope>IDENTIFICATION</scope>
</reference>
<keyword evidence="9" id="KW-0732">Signal</keyword>
<dbReference type="Proteomes" id="UP000265020">
    <property type="component" value="Unassembled WGS sequence"/>
</dbReference>
<evidence type="ECO:0000256" key="8">
    <source>
        <dbReference type="SAM" id="Phobius"/>
    </source>
</evidence>
<keyword evidence="6 8" id="KW-0472">Membrane</keyword>
<dbReference type="GeneTree" id="ENSGT01150000286924"/>
<evidence type="ECO:0000256" key="2">
    <source>
        <dbReference type="ARBA" id="ARBA00022692"/>
    </source>
</evidence>
<dbReference type="AlphaFoldDB" id="A0A3Q2D347"/>
<evidence type="ECO:0000256" key="7">
    <source>
        <dbReference type="ARBA" id="ARBA00038361"/>
    </source>
</evidence>
<organism evidence="11 12">
    <name type="scientific">Cyprinodon variegatus</name>
    <name type="common">Sheepshead minnow</name>
    <dbReference type="NCBI Taxonomy" id="28743"/>
    <lineage>
        <taxon>Eukaryota</taxon>
        <taxon>Metazoa</taxon>
        <taxon>Chordata</taxon>
        <taxon>Craniata</taxon>
        <taxon>Vertebrata</taxon>
        <taxon>Euteleostomi</taxon>
        <taxon>Actinopterygii</taxon>
        <taxon>Neopterygii</taxon>
        <taxon>Teleostei</taxon>
        <taxon>Neoteleostei</taxon>
        <taxon>Acanthomorphata</taxon>
        <taxon>Ovalentaria</taxon>
        <taxon>Atherinomorphae</taxon>
        <taxon>Cyprinodontiformes</taxon>
        <taxon>Cyprinodontidae</taxon>
        <taxon>Cyprinodon</taxon>
    </lineage>
</organism>
<evidence type="ECO:0000256" key="1">
    <source>
        <dbReference type="ARBA" id="ARBA00004479"/>
    </source>
</evidence>
<evidence type="ECO:0000256" key="5">
    <source>
        <dbReference type="ARBA" id="ARBA00022989"/>
    </source>
</evidence>